<evidence type="ECO:0000256" key="7">
    <source>
        <dbReference type="ARBA" id="ARBA00022777"/>
    </source>
</evidence>
<dbReference type="InterPro" id="IPR000705">
    <property type="entry name" value="Galactokinase"/>
</dbReference>
<dbReference type="Gene3D" id="3.30.230.10">
    <property type="match status" value="1"/>
</dbReference>
<dbReference type="InterPro" id="IPR019539">
    <property type="entry name" value="GalKase_N"/>
</dbReference>
<dbReference type="InterPro" id="IPR019741">
    <property type="entry name" value="Galactokinase_CS"/>
</dbReference>
<dbReference type="PRINTS" id="PR00959">
    <property type="entry name" value="MEVGALKINASE"/>
</dbReference>
<evidence type="ECO:0000259" key="15">
    <source>
        <dbReference type="Pfam" id="PF08544"/>
    </source>
</evidence>
<evidence type="ECO:0000256" key="11">
    <source>
        <dbReference type="ARBA" id="ARBA00029590"/>
    </source>
</evidence>
<feature type="domain" description="GHMP kinase C-terminal" evidence="15">
    <location>
        <begin position="397"/>
        <end position="469"/>
    </location>
</feature>
<gene>
    <name evidence="17" type="ORF">CANVERA_P3445</name>
</gene>
<keyword evidence="18" id="KW-1185">Reference proteome</keyword>
<comment type="caution">
    <text evidence="17">The sequence shown here is derived from an EMBL/GenBank/DDBJ whole genome shotgun (WGS) entry which is preliminary data.</text>
</comment>
<dbReference type="InterPro" id="IPR006203">
    <property type="entry name" value="GHMP_knse_ATP-bd_CS"/>
</dbReference>
<dbReference type="NCBIfam" id="TIGR00131">
    <property type="entry name" value="gal_kin"/>
    <property type="match status" value="1"/>
</dbReference>
<dbReference type="OrthoDB" id="187738at2759"/>
<dbReference type="GO" id="GO:0005829">
    <property type="term" value="C:cytosol"/>
    <property type="evidence" value="ECO:0007669"/>
    <property type="project" value="TreeGrafter"/>
</dbReference>
<dbReference type="GO" id="GO:0006012">
    <property type="term" value="P:galactose metabolic process"/>
    <property type="evidence" value="ECO:0007669"/>
    <property type="project" value="UniProtKB-KW"/>
</dbReference>
<dbReference type="InterPro" id="IPR014721">
    <property type="entry name" value="Ribsml_uS5_D2-typ_fold_subgr"/>
</dbReference>
<dbReference type="PIRSF" id="PIRSF000530">
    <property type="entry name" value="Galactokinase"/>
    <property type="match status" value="1"/>
</dbReference>
<evidence type="ECO:0000256" key="9">
    <source>
        <dbReference type="ARBA" id="ARBA00023144"/>
    </source>
</evidence>
<dbReference type="Pfam" id="PF00288">
    <property type="entry name" value="GHMP_kinases_N"/>
    <property type="match status" value="1"/>
</dbReference>
<protein>
    <recommendedName>
        <fullName evidence="4">Galactokinase</fullName>
        <ecNumber evidence="3">2.7.1.6</ecNumber>
    </recommendedName>
    <alternativeName>
        <fullName evidence="11">Galactose kinase</fullName>
    </alternativeName>
</protein>
<evidence type="ECO:0000256" key="4">
    <source>
        <dbReference type="ARBA" id="ARBA00019487"/>
    </source>
</evidence>
<dbReference type="EMBL" id="CANTUO010000003">
    <property type="protein sequence ID" value="CAI5758936.1"/>
    <property type="molecule type" value="Genomic_DNA"/>
</dbReference>
<evidence type="ECO:0000313" key="18">
    <source>
        <dbReference type="Proteomes" id="UP001152885"/>
    </source>
</evidence>
<dbReference type="SUPFAM" id="SSF54211">
    <property type="entry name" value="Ribosomal protein S5 domain 2-like"/>
    <property type="match status" value="1"/>
</dbReference>
<dbReference type="InterPro" id="IPR006206">
    <property type="entry name" value="Mevalonate/galactokinase"/>
</dbReference>
<dbReference type="Gene3D" id="3.30.70.3170">
    <property type="match status" value="1"/>
</dbReference>
<proteinExistence type="inferred from homology"/>
<keyword evidence="5" id="KW-0808">Transferase</keyword>
<comment type="function">
    <text evidence="13">Galactokinase is a key enzyme in the galactose metabolism where it catalyzes the conversion of alpha-D-galactose to galactose 1-phosphate. Can also induce the transcription of the gal genes in response to the organism being challenged with galactose as the sole source of carbon.</text>
</comment>
<dbReference type="AlphaFoldDB" id="A0A9W4TWY5"/>
<dbReference type="PROSITE" id="PS00627">
    <property type="entry name" value="GHMP_KINASES_ATP"/>
    <property type="match status" value="1"/>
</dbReference>
<keyword evidence="8" id="KW-0067">ATP-binding</keyword>
<dbReference type="Pfam" id="PF08544">
    <property type="entry name" value="GHMP_kinases_C"/>
    <property type="match status" value="1"/>
</dbReference>
<dbReference type="EC" id="2.7.1.6" evidence="3"/>
<evidence type="ECO:0000313" key="17">
    <source>
        <dbReference type="EMBL" id="CAI5758936.1"/>
    </source>
</evidence>
<evidence type="ECO:0000256" key="12">
    <source>
        <dbReference type="ARBA" id="ARBA00049538"/>
    </source>
</evidence>
<keyword evidence="10" id="KW-0119">Carbohydrate metabolism</keyword>
<dbReference type="InterPro" id="IPR036554">
    <property type="entry name" value="GHMP_kinase_C_sf"/>
</dbReference>
<reference evidence="17" key="1">
    <citation type="submission" date="2022-12" db="EMBL/GenBank/DDBJ databases">
        <authorList>
            <person name="Brejova B."/>
        </authorList>
    </citation>
    <scope>NUCLEOTIDE SEQUENCE</scope>
</reference>
<dbReference type="GO" id="GO:0000411">
    <property type="term" value="P:positive regulation of transcription by galactose"/>
    <property type="evidence" value="ECO:0007669"/>
    <property type="project" value="UniProtKB-ARBA"/>
</dbReference>
<evidence type="ECO:0000256" key="13">
    <source>
        <dbReference type="ARBA" id="ARBA00055546"/>
    </source>
</evidence>
<dbReference type="GO" id="GO:0004335">
    <property type="term" value="F:galactokinase activity"/>
    <property type="evidence" value="ECO:0007669"/>
    <property type="project" value="UniProtKB-EC"/>
</dbReference>
<feature type="domain" description="Galactokinase N-terminal" evidence="16">
    <location>
        <begin position="29"/>
        <end position="77"/>
    </location>
</feature>
<dbReference type="FunFam" id="1.20.1440.340:FF:000003">
    <property type="entry name" value="GAL1p Galactokinase"/>
    <property type="match status" value="1"/>
</dbReference>
<dbReference type="FunFam" id="3.30.230.10:FF:000056">
    <property type="entry name" value="GAL1p Galactokinase"/>
    <property type="match status" value="1"/>
</dbReference>
<evidence type="ECO:0000256" key="2">
    <source>
        <dbReference type="ARBA" id="ARBA00006566"/>
    </source>
</evidence>
<dbReference type="PRINTS" id="PR00473">
    <property type="entry name" value="GALCTOKINASE"/>
</dbReference>
<sequence length="503" mass="56676">MSLVPIFNDLSFYEDSNFQNNRFTKLKRTFEDNFGNDSKIDFFARSPGRVNIIGDHIDYNYFPVLPMAINNDVIAAIEITNDKEIIITNTDANFKRTTIQLPSGPKEIVKIDETFSWANYFKCGLIVAQKYLIEKNLLDGLKGMKITFDGNVPTGGGLSSSAAFCVTTALSILYANGLTQIPKSDLTKITVVSEHYVGLNNGGMDQCASIYGEMNKALLIQFRPEIKGTPFKFPLDDLVFVITNSLQVSNKAETGPVHYNLRVVEMAIGADMLSKKLQLENVLQDSNSKTSSLRSVMECNYGQWDDNDIERGIEELNKMIDLVEGNLNHDRYTVEQASKELNITTEEFTQKYLTKFPVRFDMLKIYQRAKHVYQESLRVLETLKLLKSPIENETTFLKSFGQLLNKSQYDLKNLCENSNEKLDRICEIALANGSFGSRITGAGWGGSLVHLTTTDKLNKLIEAFENDYYKVEFPNITEDELKEAILVSKPANGSSIVTTNFLQ</sequence>
<comment type="similarity">
    <text evidence="2">Belongs to the GHMP kinase family. GalK subfamily.</text>
</comment>
<comment type="pathway">
    <text evidence="1">Carbohydrate metabolism; galactose metabolism.</text>
</comment>
<dbReference type="GO" id="GO:0005524">
    <property type="term" value="F:ATP binding"/>
    <property type="evidence" value="ECO:0007669"/>
    <property type="project" value="UniProtKB-KW"/>
</dbReference>
<dbReference type="InterPro" id="IPR006204">
    <property type="entry name" value="GHMP_kinase_N_dom"/>
</dbReference>
<evidence type="ECO:0000256" key="1">
    <source>
        <dbReference type="ARBA" id="ARBA00004947"/>
    </source>
</evidence>
<evidence type="ECO:0000259" key="14">
    <source>
        <dbReference type="Pfam" id="PF00288"/>
    </source>
</evidence>
<evidence type="ECO:0000256" key="5">
    <source>
        <dbReference type="ARBA" id="ARBA00022679"/>
    </source>
</evidence>
<evidence type="ECO:0000256" key="3">
    <source>
        <dbReference type="ARBA" id="ARBA00012315"/>
    </source>
</evidence>
<dbReference type="Pfam" id="PF10509">
    <property type="entry name" value="GalKase_gal_bdg"/>
    <property type="match status" value="1"/>
</dbReference>
<dbReference type="PROSITE" id="PS00106">
    <property type="entry name" value="GALACTOKINASE"/>
    <property type="match status" value="1"/>
</dbReference>
<keyword evidence="9" id="KW-0299">Galactose metabolism</keyword>
<evidence type="ECO:0000256" key="10">
    <source>
        <dbReference type="ARBA" id="ARBA00023277"/>
    </source>
</evidence>
<dbReference type="Proteomes" id="UP001152885">
    <property type="component" value="Unassembled WGS sequence"/>
</dbReference>
<comment type="catalytic activity">
    <reaction evidence="12">
        <text>alpha-D-galactose + ATP = alpha-D-galactose 1-phosphate + ADP + H(+)</text>
        <dbReference type="Rhea" id="RHEA:13553"/>
        <dbReference type="ChEBI" id="CHEBI:15378"/>
        <dbReference type="ChEBI" id="CHEBI:28061"/>
        <dbReference type="ChEBI" id="CHEBI:30616"/>
        <dbReference type="ChEBI" id="CHEBI:58336"/>
        <dbReference type="ChEBI" id="CHEBI:456216"/>
        <dbReference type="EC" id="2.7.1.6"/>
    </reaction>
    <physiologicalReaction direction="left-to-right" evidence="12">
        <dbReference type="Rhea" id="RHEA:13554"/>
    </physiologicalReaction>
</comment>
<feature type="domain" description="GHMP kinase N-terminal" evidence="14">
    <location>
        <begin position="130"/>
        <end position="212"/>
    </location>
</feature>
<name>A0A9W4TWY5_9ASCO</name>
<dbReference type="InterPro" id="IPR020568">
    <property type="entry name" value="Ribosomal_Su5_D2-typ_SF"/>
</dbReference>
<dbReference type="SUPFAM" id="SSF55060">
    <property type="entry name" value="GHMP Kinase, C-terminal domain"/>
    <property type="match status" value="1"/>
</dbReference>
<keyword evidence="7" id="KW-0418">Kinase</keyword>
<evidence type="ECO:0000256" key="8">
    <source>
        <dbReference type="ARBA" id="ARBA00022840"/>
    </source>
</evidence>
<evidence type="ECO:0000256" key="6">
    <source>
        <dbReference type="ARBA" id="ARBA00022741"/>
    </source>
</evidence>
<dbReference type="Gene3D" id="1.20.1440.340">
    <property type="match status" value="1"/>
</dbReference>
<evidence type="ECO:0000259" key="16">
    <source>
        <dbReference type="Pfam" id="PF10509"/>
    </source>
</evidence>
<keyword evidence="6" id="KW-0547">Nucleotide-binding</keyword>
<accession>A0A9W4TWY5</accession>
<dbReference type="PANTHER" id="PTHR10457:SF7">
    <property type="entry name" value="GALACTOKINASE-RELATED"/>
    <property type="match status" value="1"/>
</dbReference>
<dbReference type="InterPro" id="IPR013750">
    <property type="entry name" value="GHMP_kinase_C_dom"/>
</dbReference>
<dbReference type="PANTHER" id="PTHR10457">
    <property type="entry name" value="MEVALONATE KINASE/GALACTOKINASE"/>
    <property type="match status" value="1"/>
</dbReference>
<organism evidence="17 18">
    <name type="scientific">Candida verbasci</name>
    <dbReference type="NCBI Taxonomy" id="1227364"/>
    <lineage>
        <taxon>Eukaryota</taxon>
        <taxon>Fungi</taxon>
        <taxon>Dikarya</taxon>
        <taxon>Ascomycota</taxon>
        <taxon>Saccharomycotina</taxon>
        <taxon>Pichiomycetes</taxon>
        <taxon>Debaryomycetaceae</taxon>
        <taxon>Candida/Lodderomyces clade</taxon>
        <taxon>Candida</taxon>
    </lineage>
</organism>